<evidence type="ECO:0000313" key="3">
    <source>
        <dbReference type="Proteomes" id="UP000769780"/>
    </source>
</evidence>
<organism evidence="2 3">
    <name type="scientific">Mesobacillus maritimus</name>
    <dbReference type="NCBI Taxonomy" id="1643336"/>
    <lineage>
        <taxon>Bacteria</taxon>
        <taxon>Bacillati</taxon>
        <taxon>Bacillota</taxon>
        <taxon>Bacilli</taxon>
        <taxon>Bacillales</taxon>
        <taxon>Bacillaceae</taxon>
        <taxon>Mesobacillus</taxon>
    </lineage>
</organism>
<name>A0ABS7K6I9_9BACI</name>
<dbReference type="RefSeq" id="WP_221874152.1">
    <property type="nucleotide sequence ID" value="NZ_JACWFH010000016.1"/>
</dbReference>
<dbReference type="InterPro" id="IPR018745">
    <property type="entry name" value="MpsC"/>
</dbReference>
<keyword evidence="3" id="KW-1185">Reference proteome</keyword>
<reference evidence="2 3" key="1">
    <citation type="submission" date="2020-07" db="EMBL/GenBank/DDBJ databases">
        <title>Fungal Genomes of the International Space Station.</title>
        <authorList>
            <person name="Seuylemezian A."/>
            <person name="Singh N.K."/>
            <person name="Wood J."/>
            <person name="Venkateswaran K."/>
        </authorList>
    </citation>
    <scope>NUCLEOTIDE SEQUENCE [LARGE SCALE GENOMIC DNA]</scope>
    <source>
        <strain evidence="2 3">PL-B2</strain>
    </source>
</reference>
<dbReference type="Proteomes" id="UP000769780">
    <property type="component" value="Unassembled WGS sequence"/>
</dbReference>
<feature type="domain" description="Na+-translocating membrane potential-generating system MpsC" evidence="1">
    <location>
        <begin position="8"/>
        <end position="109"/>
    </location>
</feature>
<dbReference type="EMBL" id="JACWFH010000016">
    <property type="protein sequence ID" value="MBY0097882.1"/>
    <property type="molecule type" value="Genomic_DNA"/>
</dbReference>
<evidence type="ECO:0000313" key="2">
    <source>
        <dbReference type="EMBL" id="MBY0097882.1"/>
    </source>
</evidence>
<evidence type="ECO:0000259" key="1">
    <source>
        <dbReference type="Pfam" id="PF10057"/>
    </source>
</evidence>
<protein>
    <submittedName>
        <fullName evidence="2">DUF2294 family protein</fullName>
    </submittedName>
</protein>
<gene>
    <name evidence="2" type="ORF">H0185_13840</name>
</gene>
<dbReference type="Pfam" id="PF10057">
    <property type="entry name" value="MpsC"/>
    <property type="match status" value="2"/>
</dbReference>
<proteinExistence type="predicted"/>
<comment type="caution">
    <text evidence="2">The sequence shown here is derived from an EMBL/GenBank/DDBJ whole genome shotgun (WGS) entry which is preliminary data.</text>
</comment>
<sequence length="226" mass="26153">MDKNKLDYISSYISKILRKNFGKGPQSCQTNLNGKHLVTYIRGFVSPMEEILLESGQTKTVDDARTLIMDHLLEEIKGVVQVSISVDVNEYYHDWNFPNNSGIIIFVLEEALPEIALEFQVDSASLEKEIARISMLVQKVPDQIHIYPISPTVCLVERKGILIQIEKALISKGFQQELKFTKDELEKEYFHRNGRFEVLFQKSVKDIFVDWNFKDDKSMMAFILDK</sequence>
<feature type="domain" description="Na+-translocating membrane potential-generating system MpsC" evidence="1">
    <location>
        <begin position="136"/>
        <end position="226"/>
    </location>
</feature>
<accession>A0ABS7K6I9</accession>